<dbReference type="EMBL" id="JBBXMP010000014">
    <property type="protein sequence ID" value="KAL0069065.1"/>
    <property type="molecule type" value="Genomic_DNA"/>
</dbReference>
<dbReference type="CDD" id="cd00920">
    <property type="entry name" value="Cupredoxin"/>
    <property type="match status" value="1"/>
</dbReference>
<comment type="caution">
    <text evidence="3">The sequence shown here is derived from an EMBL/GenBank/DDBJ whole genome shotgun (WGS) entry which is preliminary data.</text>
</comment>
<dbReference type="SUPFAM" id="SSF49503">
    <property type="entry name" value="Cupredoxins"/>
    <property type="match status" value="1"/>
</dbReference>
<sequence>MRFFALAAALASASSVAAETFTVIVGGNSSLTYSPTSVNAKVGDTIQFQFVSKNHTVTQSTFAKPCERMSTPTQGIDSGYLPVPANATEFPVWSFSLNNDSAPLWFYCAQEPHCSKGMVFAVNPTADKSFEAFQQTAMGSAAPAGGASGASGSVTPTSGGATPTGSAQTNSSATNQGQTTGNGGNGAGSLTMNAAGLVSVVGLVAGLLL</sequence>
<accession>A0ABR3A6D5</accession>
<keyword evidence="2" id="KW-0732">Signal</keyword>
<dbReference type="PANTHER" id="PTHR34883">
    <property type="entry name" value="SERINE-RICH PROTEIN, PUTATIVE-RELATED-RELATED"/>
    <property type="match status" value="1"/>
</dbReference>
<dbReference type="InterPro" id="IPR052953">
    <property type="entry name" value="Ser-rich/MCO-related"/>
</dbReference>
<dbReference type="PANTHER" id="PTHR34883:SF4">
    <property type="entry name" value="CUPREDOXIN"/>
    <property type="match status" value="1"/>
</dbReference>
<feature type="signal peptide" evidence="2">
    <location>
        <begin position="1"/>
        <end position="18"/>
    </location>
</feature>
<proteinExistence type="predicted"/>
<protein>
    <recommendedName>
        <fullName evidence="5">Cupredoxin</fullName>
    </recommendedName>
</protein>
<dbReference type="Gene3D" id="2.60.40.420">
    <property type="entry name" value="Cupredoxins - blue copper proteins"/>
    <property type="match status" value="1"/>
</dbReference>
<dbReference type="Proteomes" id="UP001437256">
    <property type="component" value="Unassembled WGS sequence"/>
</dbReference>
<name>A0ABR3A6D5_9AGAR</name>
<evidence type="ECO:0000313" key="3">
    <source>
        <dbReference type="EMBL" id="KAL0069065.1"/>
    </source>
</evidence>
<keyword evidence="4" id="KW-1185">Reference proteome</keyword>
<gene>
    <name evidence="3" type="ORF">AAF712_003751</name>
</gene>
<evidence type="ECO:0008006" key="5">
    <source>
        <dbReference type="Google" id="ProtNLM"/>
    </source>
</evidence>
<feature type="chain" id="PRO_5047049369" description="Cupredoxin" evidence="2">
    <location>
        <begin position="19"/>
        <end position="209"/>
    </location>
</feature>
<reference evidence="3 4" key="1">
    <citation type="submission" date="2024-05" db="EMBL/GenBank/DDBJ databases">
        <title>A draft genome resource for the thread blight pathogen Marasmius tenuissimus strain MS-2.</title>
        <authorList>
            <person name="Yulfo-Soto G.E."/>
            <person name="Baruah I.K."/>
            <person name="Amoako-Attah I."/>
            <person name="Bukari Y."/>
            <person name="Meinhardt L.W."/>
            <person name="Bailey B.A."/>
            <person name="Cohen S.P."/>
        </authorList>
    </citation>
    <scope>NUCLEOTIDE SEQUENCE [LARGE SCALE GENOMIC DNA]</scope>
    <source>
        <strain evidence="3 4">MS-2</strain>
    </source>
</reference>
<organism evidence="3 4">
    <name type="scientific">Marasmius tenuissimus</name>
    <dbReference type="NCBI Taxonomy" id="585030"/>
    <lineage>
        <taxon>Eukaryota</taxon>
        <taxon>Fungi</taxon>
        <taxon>Dikarya</taxon>
        <taxon>Basidiomycota</taxon>
        <taxon>Agaricomycotina</taxon>
        <taxon>Agaricomycetes</taxon>
        <taxon>Agaricomycetidae</taxon>
        <taxon>Agaricales</taxon>
        <taxon>Marasmiineae</taxon>
        <taxon>Marasmiaceae</taxon>
        <taxon>Marasmius</taxon>
    </lineage>
</organism>
<dbReference type="InterPro" id="IPR008972">
    <property type="entry name" value="Cupredoxin"/>
</dbReference>
<evidence type="ECO:0000256" key="2">
    <source>
        <dbReference type="SAM" id="SignalP"/>
    </source>
</evidence>
<feature type="region of interest" description="Disordered" evidence="1">
    <location>
        <begin position="141"/>
        <end position="185"/>
    </location>
</feature>
<feature type="compositionally biased region" description="Low complexity" evidence="1">
    <location>
        <begin position="141"/>
        <end position="179"/>
    </location>
</feature>
<evidence type="ECO:0000313" key="4">
    <source>
        <dbReference type="Proteomes" id="UP001437256"/>
    </source>
</evidence>
<evidence type="ECO:0000256" key="1">
    <source>
        <dbReference type="SAM" id="MobiDB-lite"/>
    </source>
</evidence>